<keyword evidence="2" id="KW-1185">Reference proteome</keyword>
<dbReference type="EMBL" id="JBGMEK010000067">
    <property type="protein sequence ID" value="MFA0813040.1"/>
    <property type="molecule type" value="Genomic_DNA"/>
</dbReference>
<accession>A0ABV4P5S6</accession>
<protein>
    <submittedName>
        <fullName evidence="1">Uncharacterized protein</fullName>
    </submittedName>
</protein>
<dbReference type="RefSeq" id="WP_371840784.1">
    <property type="nucleotide sequence ID" value="NZ_JBGMEK010000067.1"/>
</dbReference>
<comment type="caution">
    <text evidence="1">The sequence shown here is derived from an EMBL/GenBank/DDBJ whole genome shotgun (WGS) entry which is preliminary data.</text>
</comment>
<dbReference type="Proteomes" id="UP001569428">
    <property type="component" value="Unassembled WGS sequence"/>
</dbReference>
<gene>
    <name evidence="1" type="ORF">ACCI49_19220</name>
</gene>
<dbReference type="InterPro" id="IPR029039">
    <property type="entry name" value="Flavoprotein-like_sf"/>
</dbReference>
<evidence type="ECO:0000313" key="1">
    <source>
        <dbReference type="EMBL" id="MFA0813040.1"/>
    </source>
</evidence>
<proteinExistence type="predicted"/>
<reference evidence="1 2" key="1">
    <citation type="submission" date="2024-08" db="EMBL/GenBank/DDBJ databases">
        <authorList>
            <person name="Ishaq N."/>
        </authorList>
    </citation>
    <scope>NUCLEOTIDE SEQUENCE [LARGE SCALE GENOMIC DNA]</scope>
    <source>
        <strain evidence="1 2">DSM 18651</strain>
    </source>
</reference>
<sequence length="59" mass="6687">MYENTKGLLRRVFPILQLFGAESRIFYPSDLLLPNLVTGDDHPAVQELGELVLWSEGQV</sequence>
<name>A0ABV4P5S6_9GAMM</name>
<organism evidence="1 2">
    <name type="scientific">Microbulbifer epialgicus</name>
    <dbReference type="NCBI Taxonomy" id="393907"/>
    <lineage>
        <taxon>Bacteria</taxon>
        <taxon>Pseudomonadati</taxon>
        <taxon>Pseudomonadota</taxon>
        <taxon>Gammaproteobacteria</taxon>
        <taxon>Cellvibrionales</taxon>
        <taxon>Microbulbiferaceae</taxon>
        <taxon>Microbulbifer</taxon>
    </lineage>
</organism>
<evidence type="ECO:0000313" key="2">
    <source>
        <dbReference type="Proteomes" id="UP001569428"/>
    </source>
</evidence>
<dbReference type="Gene3D" id="3.40.50.360">
    <property type="match status" value="1"/>
</dbReference>